<evidence type="ECO:0000313" key="1">
    <source>
        <dbReference type="EMBL" id="ABD33065.1"/>
    </source>
</evidence>
<protein>
    <submittedName>
        <fullName evidence="1">Uncharacterized protein</fullName>
    </submittedName>
</protein>
<gene>
    <name evidence="1" type="ORF">MtrDRAFT_AC150891g18v2</name>
</gene>
<dbReference type="EMBL" id="AC150891">
    <property type="protein sequence ID" value="ABD33065.1"/>
    <property type="molecule type" value="Genomic_DNA"/>
</dbReference>
<name>Q2HSV8_MEDTR</name>
<proteinExistence type="predicted"/>
<organism evidence="1">
    <name type="scientific">Medicago truncatula</name>
    <name type="common">Barrel medic</name>
    <name type="synonym">Medicago tribuloides</name>
    <dbReference type="NCBI Taxonomy" id="3880"/>
    <lineage>
        <taxon>Eukaryota</taxon>
        <taxon>Viridiplantae</taxon>
        <taxon>Streptophyta</taxon>
        <taxon>Embryophyta</taxon>
        <taxon>Tracheophyta</taxon>
        <taxon>Spermatophyta</taxon>
        <taxon>Magnoliopsida</taxon>
        <taxon>eudicotyledons</taxon>
        <taxon>Gunneridae</taxon>
        <taxon>Pentapetalae</taxon>
        <taxon>rosids</taxon>
        <taxon>fabids</taxon>
        <taxon>Fabales</taxon>
        <taxon>Fabaceae</taxon>
        <taxon>Papilionoideae</taxon>
        <taxon>50 kb inversion clade</taxon>
        <taxon>NPAAA clade</taxon>
        <taxon>Hologalegina</taxon>
        <taxon>IRL clade</taxon>
        <taxon>Trifolieae</taxon>
        <taxon>Medicago</taxon>
    </lineage>
</organism>
<accession>Q2HSV8</accession>
<dbReference type="AlphaFoldDB" id="Q2HSV8"/>
<reference evidence="1" key="2">
    <citation type="submission" date="2007-03" db="EMBL/GenBank/DDBJ databases">
        <authorList>
            <consortium name="The International Medicago Genome Annotation Group"/>
        </authorList>
    </citation>
    <scope>NUCLEOTIDE SEQUENCE</scope>
</reference>
<sequence length="63" mass="7247">MHGSFPTNAFKFSHHVSFDTSCKGCRATQDCPFVSWILAQSKERYSSLRLAASGYWSWFGFYL</sequence>
<reference evidence="1" key="1">
    <citation type="submission" date="2005-04" db="EMBL/GenBank/DDBJ databases">
        <authorList>
            <person name="Town C.D."/>
        </authorList>
    </citation>
    <scope>NUCLEOTIDE SEQUENCE</scope>
</reference>